<feature type="transmembrane region" description="Helical" evidence="11">
    <location>
        <begin position="678"/>
        <end position="698"/>
    </location>
</feature>
<dbReference type="FunFam" id="2.70.150.10:FF:000160">
    <property type="entry name" value="Sarcoplasmic/endoplasmic reticulum calcium ATPase 1"/>
    <property type="match status" value="1"/>
</dbReference>
<dbReference type="InterPro" id="IPR023214">
    <property type="entry name" value="HAD_sf"/>
</dbReference>
<dbReference type="InterPro" id="IPR023299">
    <property type="entry name" value="ATPase_P-typ_cyto_dom_N"/>
</dbReference>
<dbReference type="InterPro" id="IPR001757">
    <property type="entry name" value="P_typ_ATPase"/>
</dbReference>
<feature type="transmembrane region" description="Helical" evidence="11">
    <location>
        <begin position="86"/>
        <end position="105"/>
    </location>
</feature>
<dbReference type="Gene3D" id="3.40.1110.10">
    <property type="entry name" value="Calcium-transporting ATPase, cytoplasmic domain N"/>
    <property type="match status" value="1"/>
</dbReference>
<evidence type="ECO:0000256" key="1">
    <source>
        <dbReference type="ARBA" id="ARBA00004127"/>
    </source>
</evidence>
<evidence type="ECO:0000256" key="4">
    <source>
        <dbReference type="ARBA" id="ARBA00022723"/>
    </source>
</evidence>
<evidence type="ECO:0000256" key="10">
    <source>
        <dbReference type="ARBA" id="ARBA00023136"/>
    </source>
</evidence>
<feature type="transmembrane region" description="Helical" evidence="11">
    <location>
        <begin position="279"/>
        <end position="300"/>
    </location>
</feature>
<dbReference type="GO" id="GO:0046872">
    <property type="term" value="F:metal ion binding"/>
    <property type="evidence" value="ECO:0007669"/>
    <property type="project" value="UniProtKB-KW"/>
</dbReference>
<dbReference type="SUPFAM" id="SSF56784">
    <property type="entry name" value="HAD-like"/>
    <property type="match status" value="1"/>
</dbReference>
<dbReference type="GO" id="GO:0005886">
    <property type="term" value="C:plasma membrane"/>
    <property type="evidence" value="ECO:0007669"/>
    <property type="project" value="TreeGrafter"/>
</dbReference>
<dbReference type="InterPro" id="IPR018303">
    <property type="entry name" value="ATPase_P-typ_P_site"/>
</dbReference>
<dbReference type="InterPro" id="IPR023298">
    <property type="entry name" value="ATPase_P-typ_TM_dom_sf"/>
</dbReference>
<dbReference type="SUPFAM" id="SSF81653">
    <property type="entry name" value="Calcium ATPase, transduction domain A"/>
    <property type="match status" value="1"/>
</dbReference>
<dbReference type="OrthoDB" id="1521937at2"/>
<keyword evidence="7" id="KW-0460">Magnesium</keyword>
<dbReference type="NCBIfam" id="TIGR01494">
    <property type="entry name" value="ATPase_P-type"/>
    <property type="match status" value="3"/>
</dbReference>
<dbReference type="InterPro" id="IPR008250">
    <property type="entry name" value="ATPase_P-typ_transduc_dom_A_sf"/>
</dbReference>
<keyword evidence="5" id="KW-0547">Nucleotide-binding</keyword>
<evidence type="ECO:0000256" key="3">
    <source>
        <dbReference type="ARBA" id="ARBA00022692"/>
    </source>
</evidence>
<feature type="transmembrane region" description="Helical" evidence="11">
    <location>
        <begin position="782"/>
        <end position="798"/>
    </location>
</feature>
<evidence type="ECO:0000256" key="8">
    <source>
        <dbReference type="ARBA" id="ARBA00022967"/>
    </source>
</evidence>
<dbReference type="AlphaFoldDB" id="A0A2R3Z9F4"/>
<dbReference type="InterPro" id="IPR006068">
    <property type="entry name" value="ATPase_P-typ_cation-transptr_C"/>
</dbReference>
<evidence type="ECO:0000256" key="5">
    <source>
        <dbReference type="ARBA" id="ARBA00022741"/>
    </source>
</evidence>
<comment type="subcellular location">
    <subcellularLocation>
        <location evidence="1">Endomembrane system</location>
        <topology evidence="1">Multi-pass membrane protein</topology>
    </subcellularLocation>
</comment>
<reference evidence="14" key="1">
    <citation type="submission" date="2018-03" db="EMBL/GenBank/DDBJ databases">
        <title>Gramella fulva sp. nov., isolated from a dry surface of tidal flat.</title>
        <authorList>
            <person name="Hwang S.H."/>
            <person name="Hwang W.M."/>
            <person name="Kang K."/>
            <person name="Ahn T.-Y."/>
        </authorList>
    </citation>
    <scope>NUCLEOTIDE SEQUENCE [LARGE SCALE GENOMIC DNA]</scope>
    <source>
        <strain evidence="14">SH35</strain>
    </source>
</reference>
<keyword evidence="10 11" id="KW-0472">Membrane</keyword>
<feature type="transmembrane region" description="Helical" evidence="11">
    <location>
        <begin position="250"/>
        <end position="267"/>
    </location>
</feature>
<keyword evidence="3 11" id="KW-0812">Transmembrane</keyword>
<dbReference type="InterPro" id="IPR036412">
    <property type="entry name" value="HAD-like_sf"/>
</dbReference>
<dbReference type="PANTHER" id="PTHR24093:SF506">
    <property type="entry name" value="CATION-TRANSPORTING ATPASE PMA1"/>
    <property type="match status" value="1"/>
</dbReference>
<dbReference type="SUPFAM" id="SSF81665">
    <property type="entry name" value="Calcium ATPase, transmembrane domain M"/>
    <property type="match status" value="1"/>
</dbReference>
<dbReference type="SFLD" id="SFLDS00003">
    <property type="entry name" value="Haloacid_Dehalogenase"/>
    <property type="match status" value="1"/>
</dbReference>
<evidence type="ECO:0000313" key="14">
    <source>
        <dbReference type="Proteomes" id="UP000241507"/>
    </source>
</evidence>
<feature type="transmembrane region" description="Helical" evidence="11">
    <location>
        <begin position="819"/>
        <end position="838"/>
    </location>
</feature>
<dbReference type="InterPro" id="IPR059000">
    <property type="entry name" value="ATPase_P-type_domA"/>
</dbReference>
<dbReference type="PANTHER" id="PTHR24093">
    <property type="entry name" value="CATION TRANSPORTING ATPASE"/>
    <property type="match status" value="1"/>
</dbReference>
<keyword evidence="9 11" id="KW-1133">Transmembrane helix</keyword>
<name>A0A2R3Z9F4_9FLAO</name>
<feature type="transmembrane region" description="Helical" evidence="11">
    <location>
        <begin position="54"/>
        <end position="80"/>
    </location>
</feature>
<dbReference type="PRINTS" id="PR00120">
    <property type="entry name" value="HATPASE"/>
</dbReference>
<evidence type="ECO:0000259" key="12">
    <source>
        <dbReference type="SMART" id="SM00831"/>
    </source>
</evidence>
<feature type="transmembrane region" description="Helical" evidence="11">
    <location>
        <begin position="850"/>
        <end position="872"/>
    </location>
</feature>
<dbReference type="GO" id="GO:0005388">
    <property type="term" value="F:P-type calcium transporter activity"/>
    <property type="evidence" value="ECO:0007669"/>
    <property type="project" value="TreeGrafter"/>
</dbReference>
<dbReference type="SFLD" id="SFLDF00027">
    <property type="entry name" value="p-type_atpase"/>
    <property type="match status" value="1"/>
</dbReference>
<evidence type="ECO:0000256" key="6">
    <source>
        <dbReference type="ARBA" id="ARBA00022840"/>
    </source>
</evidence>
<dbReference type="Pfam" id="PF00690">
    <property type="entry name" value="Cation_ATPase_N"/>
    <property type="match status" value="1"/>
</dbReference>
<keyword evidence="4" id="KW-0479">Metal-binding</keyword>
<dbReference type="GO" id="GO:0012505">
    <property type="term" value="C:endomembrane system"/>
    <property type="evidence" value="ECO:0007669"/>
    <property type="project" value="UniProtKB-SubCell"/>
</dbReference>
<evidence type="ECO:0000256" key="2">
    <source>
        <dbReference type="ARBA" id="ARBA00022553"/>
    </source>
</evidence>
<dbReference type="PROSITE" id="PS00154">
    <property type="entry name" value="ATPASE_E1_E2"/>
    <property type="match status" value="1"/>
</dbReference>
<proteinExistence type="predicted"/>
<feature type="transmembrane region" description="Helical" evidence="11">
    <location>
        <begin position="755"/>
        <end position="776"/>
    </location>
</feature>
<dbReference type="SFLD" id="SFLDG00002">
    <property type="entry name" value="C1.7:_P-type_atpase_like"/>
    <property type="match status" value="1"/>
</dbReference>
<dbReference type="Gene3D" id="1.20.1110.10">
    <property type="entry name" value="Calcium-transporting ATPase, transmembrane domain"/>
    <property type="match status" value="1"/>
</dbReference>
<protein>
    <submittedName>
        <fullName evidence="13">ATPase P</fullName>
    </submittedName>
</protein>
<dbReference type="RefSeq" id="WP_107013593.1">
    <property type="nucleotide sequence ID" value="NZ_CP028136.1"/>
</dbReference>
<dbReference type="PRINTS" id="PR00119">
    <property type="entry name" value="CATATPASE"/>
</dbReference>
<dbReference type="Pfam" id="PF00122">
    <property type="entry name" value="E1-E2_ATPase"/>
    <property type="match status" value="1"/>
</dbReference>
<gene>
    <name evidence="13" type="ORF">C7S20_17020</name>
</gene>
<dbReference type="Gene3D" id="2.70.150.10">
    <property type="entry name" value="Calcium-transporting ATPase, cytoplasmic transduction domain A"/>
    <property type="match status" value="1"/>
</dbReference>
<dbReference type="Pfam" id="PF00689">
    <property type="entry name" value="Cation_ATPase_C"/>
    <property type="match status" value="1"/>
</dbReference>
<feature type="transmembrane region" description="Helical" evidence="11">
    <location>
        <begin position="710"/>
        <end position="728"/>
    </location>
</feature>
<evidence type="ECO:0000256" key="9">
    <source>
        <dbReference type="ARBA" id="ARBA00022989"/>
    </source>
</evidence>
<dbReference type="Proteomes" id="UP000241507">
    <property type="component" value="Chromosome"/>
</dbReference>
<accession>A0A2R3Z9F4</accession>
<dbReference type="SMART" id="SM00831">
    <property type="entry name" value="Cation_ATPase_N"/>
    <property type="match status" value="1"/>
</dbReference>
<dbReference type="GO" id="GO:0005524">
    <property type="term" value="F:ATP binding"/>
    <property type="evidence" value="ECO:0007669"/>
    <property type="project" value="UniProtKB-KW"/>
</dbReference>
<dbReference type="SUPFAM" id="SSF81660">
    <property type="entry name" value="Metal cation-transporting ATPase, ATP-binding domain N"/>
    <property type="match status" value="1"/>
</dbReference>
<feature type="domain" description="Cation-transporting P-type ATPase N-terminal" evidence="12">
    <location>
        <begin position="8"/>
        <end position="82"/>
    </location>
</feature>
<dbReference type="InterPro" id="IPR044492">
    <property type="entry name" value="P_typ_ATPase_HD_dom"/>
</dbReference>
<dbReference type="KEGG" id="grs:C7S20_17020"/>
<organism evidence="13 14">
    <name type="scientific">Christiangramia fulva</name>
    <dbReference type="NCBI Taxonomy" id="2126553"/>
    <lineage>
        <taxon>Bacteria</taxon>
        <taxon>Pseudomonadati</taxon>
        <taxon>Bacteroidota</taxon>
        <taxon>Flavobacteriia</taxon>
        <taxon>Flavobacteriales</taxon>
        <taxon>Flavobacteriaceae</taxon>
        <taxon>Christiangramia</taxon>
    </lineage>
</organism>
<dbReference type="Pfam" id="PF13246">
    <property type="entry name" value="Cation_ATPase"/>
    <property type="match status" value="1"/>
</dbReference>
<keyword evidence="8" id="KW-1278">Translocase</keyword>
<keyword evidence="14" id="KW-1185">Reference proteome</keyword>
<dbReference type="GO" id="GO:0016887">
    <property type="term" value="F:ATP hydrolysis activity"/>
    <property type="evidence" value="ECO:0007669"/>
    <property type="project" value="InterPro"/>
</dbReference>
<dbReference type="EMBL" id="CP028136">
    <property type="protein sequence ID" value="AVR46822.1"/>
    <property type="molecule type" value="Genomic_DNA"/>
</dbReference>
<keyword evidence="2" id="KW-0597">Phosphoprotein</keyword>
<evidence type="ECO:0000256" key="11">
    <source>
        <dbReference type="SAM" id="Phobius"/>
    </source>
</evidence>
<dbReference type="Gene3D" id="3.40.50.1000">
    <property type="entry name" value="HAD superfamily/HAD-like"/>
    <property type="match status" value="1"/>
</dbReference>
<sequence length="879" mass="97281">MKIQNIQAPYAATIDEVVEQIQSDTDEGLGQDEVIERQLKFGKNILQKQKKKSVFLIFVSQFLDPIIYILTAAMFLAFIFQNWIEGLAVLFVIVMTALIGFFMELQAVRSVEALQKLSPAMCRVLRDSGIQKIKSSLLVPGDIILFEAGDVIPADGRIIKSNSLAIKESALTGESDQIDKTAEVLQNGISLPEQKNMVFSGTIVSRGNGRAIVTATGNHTKIGEITKLSQEAEKSRSPLEKKLRKLSRKLIWLTIILAAITALSGYLQGKDLVFMIKTGIALAVAAIPEGLPIVSTIALARGMLRLSRENVIIKNLESVETLGEVGIICTDKTGTLTENKMRVDSIILQEEKIKNSSIARDGLACSKAVKDQILKIAALCNNVGLDEHNSGDSLEAALIEFIKEQKGNVKELRNNFPRVKEIPFETERKRMITINEENEKYLFCVKGAMEAVVPHCNRVQQGNRIVPLPNKKTWMEMGEQMASEGLRTLVFAYRNDKIKRTDVGDDLVLLGILGFEDPPRKDIFKAIQTYRNAGVKVVMITGDHPKTAQKIGQEIGLLTPETTSENIVTGTDLPDLENCSKEEKSRFLKADIYARMIPEQKLQLVKFYQGNNYVVGMLGDGVNDTPALKKADIGIAMGIRGTEAAKEVADVILMDDKFTSTELAIRQGRDIFDNIRHFVIFLLSCNLAEIITVAIAAVSNLPLPLQPLQILFLNLVTDVFPALALGMGKGNKNVMKQPPRPSDEAIITPELWRSIAMYSFSIIASVIGISVYAAFYQDYSNAIINNMAFYTLILGQLLNVFNLPERKTSFIKNKVTRNLWVWGAILISLLIMVLAYWIPFLNTMLSLIPLSVNQILAVIIFGISSVILTQIIKRAGGII</sequence>
<dbReference type="InterPro" id="IPR004014">
    <property type="entry name" value="ATPase_P-typ_cation-transptr_N"/>
</dbReference>
<keyword evidence="6" id="KW-0067">ATP-binding</keyword>
<evidence type="ECO:0000313" key="13">
    <source>
        <dbReference type="EMBL" id="AVR46822.1"/>
    </source>
</evidence>
<evidence type="ECO:0000256" key="7">
    <source>
        <dbReference type="ARBA" id="ARBA00022842"/>
    </source>
</evidence>